<evidence type="ECO:0000313" key="5">
    <source>
        <dbReference type="EMBL" id="MBB4034333.1"/>
    </source>
</evidence>
<keyword evidence="5" id="KW-0326">Glycosidase</keyword>
<comment type="caution">
    <text evidence="5">The sequence shown here is derived from an EMBL/GenBank/DDBJ whole genome shotgun (WGS) entry which is preliminary data.</text>
</comment>
<feature type="domain" description="Glycoside hydrolase family 38 N-terminal" evidence="2">
    <location>
        <begin position="50"/>
        <end position="233"/>
    </location>
</feature>
<evidence type="ECO:0000259" key="3">
    <source>
        <dbReference type="Pfam" id="PF07748"/>
    </source>
</evidence>
<dbReference type="Pfam" id="PF01074">
    <property type="entry name" value="Glyco_hydro_38N"/>
    <property type="match status" value="1"/>
</dbReference>
<dbReference type="GO" id="GO:0030246">
    <property type="term" value="F:carbohydrate binding"/>
    <property type="evidence" value="ECO:0007669"/>
    <property type="project" value="InterPro"/>
</dbReference>
<dbReference type="Pfam" id="PF17677">
    <property type="entry name" value="Glyco_hydro38C2"/>
    <property type="match status" value="1"/>
</dbReference>
<dbReference type="PANTHER" id="PTHR46017">
    <property type="entry name" value="ALPHA-MANNOSIDASE 2C1"/>
    <property type="match status" value="1"/>
</dbReference>
<protein>
    <submittedName>
        <fullName evidence="5">Alpha-mannosidase</fullName>
        <ecNumber evidence="5">3.2.1.24</ecNumber>
    </submittedName>
</protein>
<dbReference type="Proteomes" id="UP000555103">
    <property type="component" value="Unassembled WGS sequence"/>
</dbReference>
<evidence type="ECO:0000259" key="2">
    <source>
        <dbReference type="Pfam" id="PF01074"/>
    </source>
</evidence>
<dbReference type="InterPro" id="IPR000602">
    <property type="entry name" value="Glyco_hydro_38_N"/>
</dbReference>
<feature type="domain" description="Glycosyl hydrolase family 38 C-terminal" evidence="3">
    <location>
        <begin position="488"/>
        <end position="695"/>
    </location>
</feature>
<feature type="signal peptide" evidence="1">
    <location>
        <begin position="1"/>
        <end position="25"/>
    </location>
</feature>
<dbReference type="SUPFAM" id="SSF88713">
    <property type="entry name" value="Glycoside hydrolase/deacetylase"/>
    <property type="match status" value="1"/>
</dbReference>
<dbReference type="Pfam" id="PF07748">
    <property type="entry name" value="Glyco_hydro_38C"/>
    <property type="match status" value="1"/>
</dbReference>
<accession>A0A840CRF7</accession>
<dbReference type="GO" id="GO:0006013">
    <property type="term" value="P:mannose metabolic process"/>
    <property type="evidence" value="ECO:0007669"/>
    <property type="project" value="InterPro"/>
</dbReference>
<dbReference type="InterPro" id="IPR028995">
    <property type="entry name" value="Glyco_hydro_57/38_cen_sf"/>
</dbReference>
<organism evidence="5 6">
    <name type="scientific">Dysgonomonas hofstadii</name>
    <dbReference type="NCBI Taxonomy" id="637886"/>
    <lineage>
        <taxon>Bacteria</taxon>
        <taxon>Pseudomonadati</taxon>
        <taxon>Bacteroidota</taxon>
        <taxon>Bacteroidia</taxon>
        <taxon>Bacteroidales</taxon>
        <taxon>Dysgonomonadaceae</taxon>
        <taxon>Dysgonomonas</taxon>
    </lineage>
</organism>
<dbReference type="Gene3D" id="2.60.40.1180">
    <property type="entry name" value="Golgi alpha-mannosidase II"/>
    <property type="match status" value="1"/>
</dbReference>
<dbReference type="InterPro" id="IPR011330">
    <property type="entry name" value="Glyco_hydro/deAcase_b/a-brl"/>
</dbReference>
<dbReference type="SUPFAM" id="SSF74650">
    <property type="entry name" value="Galactose mutarotase-like"/>
    <property type="match status" value="1"/>
</dbReference>
<dbReference type="InterPro" id="IPR011682">
    <property type="entry name" value="Glyco_hydro_38_C"/>
</dbReference>
<dbReference type="InterPro" id="IPR041147">
    <property type="entry name" value="GH38_C"/>
</dbReference>
<keyword evidence="5" id="KW-0378">Hydrolase</keyword>
<dbReference type="Gene3D" id="3.20.110.10">
    <property type="entry name" value="Glycoside hydrolase 38, N terminal domain"/>
    <property type="match status" value="1"/>
</dbReference>
<dbReference type="InterPro" id="IPR011013">
    <property type="entry name" value="Gal_mutarotase_sf_dom"/>
</dbReference>
<dbReference type="EC" id="3.2.1.24" evidence="5"/>
<feature type="domain" description="Glycosyl hydrolases family 38 C-terminal" evidence="4">
    <location>
        <begin position="774"/>
        <end position="841"/>
    </location>
</feature>
<keyword evidence="6" id="KW-1185">Reference proteome</keyword>
<evidence type="ECO:0000313" key="6">
    <source>
        <dbReference type="Proteomes" id="UP000555103"/>
    </source>
</evidence>
<evidence type="ECO:0000256" key="1">
    <source>
        <dbReference type="SAM" id="SignalP"/>
    </source>
</evidence>
<dbReference type="AlphaFoldDB" id="A0A840CRF7"/>
<dbReference type="Gene3D" id="2.70.98.30">
    <property type="entry name" value="Golgi alpha-mannosidase II, domain 4"/>
    <property type="match status" value="1"/>
</dbReference>
<dbReference type="PANTHER" id="PTHR46017:SF1">
    <property type="entry name" value="ALPHA-MANNOSIDASE 2C1"/>
    <property type="match status" value="1"/>
</dbReference>
<dbReference type="InterPro" id="IPR027291">
    <property type="entry name" value="Glyco_hydro_38_N_sf"/>
</dbReference>
<dbReference type="SUPFAM" id="SSF88688">
    <property type="entry name" value="Families 57/38 glycoside transferase middle domain"/>
    <property type="match status" value="1"/>
</dbReference>
<keyword evidence="1" id="KW-0732">Signal</keyword>
<dbReference type="GO" id="GO:0009313">
    <property type="term" value="P:oligosaccharide catabolic process"/>
    <property type="evidence" value="ECO:0007669"/>
    <property type="project" value="TreeGrafter"/>
</dbReference>
<proteinExistence type="predicted"/>
<evidence type="ECO:0000259" key="4">
    <source>
        <dbReference type="Pfam" id="PF17677"/>
    </source>
</evidence>
<gene>
    <name evidence="5" type="ORF">GGR21_000218</name>
</gene>
<feature type="chain" id="PRO_5032678168" evidence="1">
    <location>
        <begin position="26"/>
        <end position="851"/>
    </location>
</feature>
<dbReference type="InterPro" id="IPR013780">
    <property type="entry name" value="Glyco_hydro_b"/>
</dbReference>
<dbReference type="GO" id="GO:0004559">
    <property type="term" value="F:alpha-mannosidase activity"/>
    <property type="evidence" value="ECO:0007669"/>
    <property type="project" value="UniProtKB-EC"/>
</dbReference>
<reference evidence="5 6" key="1">
    <citation type="submission" date="2020-08" db="EMBL/GenBank/DDBJ databases">
        <title>Genomic Encyclopedia of Type Strains, Phase IV (KMG-IV): sequencing the most valuable type-strain genomes for metagenomic binning, comparative biology and taxonomic classification.</title>
        <authorList>
            <person name="Goeker M."/>
        </authorList>
    </citation>
    <scope>NUCLEOTIDE SEQUENCE [LARGE SCALE GENOMIC DNA]</scope>
    <source>
        <strain evidence="5 6">DSM 104969</strain>
    </source>
</reference>
<dbReference type="EMBL" id="JACIEP010000001">
    <property type="protein sequence ID" value="MBB4034333.1"/>
    <property type="molecule type" value="Genomic_DNA"/>
</dbReference>
<name>A0A840CRF7_9BACT</name>
<sequence>MIKKAVIAILAVLMFCNTVFSQQQAYFVDGYHGGIYGHYPMWVTQFMVDKFNQYPEWRIGLEIEPETWDTVRLREPVAYNNFKSIVTDKRIEFTNPAYAQPYCYNISGESLIRQFEYGIKKIHQHFPDVTYTTYSAEEPCFTSALPQILRLFGFKYAVLKCPDTCWGGYTAAYGGELVNWIGPDGTSMLTVPRYACEELEDNSTWQTKAWNNSDSYLKSCFDYGIKNPVGMCYQDAGWKNGPWIGHGKNIKNNSIYVTWKDYIENISVGKTNDDYHFSQEEMRVNLMWGSQVLQKIAQEVRVSENRIVMAEKIAAMANIDNGYIFSQDRIDNAWRTLMMAQHHDSWIVPYNGLKRGRSWADEIALWTGNTNEISGNIIENAIHSYITKNGSNPDNVSYIRVYNTLGVKRTELVKINVPLSGIGKEVVIYNSKGKLLPSFFEQIGDSLCISFQAEVPSLGYATFRIVEQQPAITRSTPVIFDNKGNCILENGFYKIIIDSSRGGVIKSLISKKEKDKEYVDQASKFGLGELRGYFYEENRFYSTTGSPAKITVLEDNSFYKKVKIEGEIASHPFTQIITLTNGQKRIDFDLTVNWKNNVGIGEYKQGRNWRDNRRAFTDGRFKLNVMFPVGLSSAKLYKNAPFDVCESKYGNTFFSTWDSIKHNIILNWVDLVQKDGKCGFAVLSDHTTSYSYGEDFPLSLTAQYSGVGLWGVDYKITRPLKMKYAIIPHTANWDQAAISTESNKWNESLVASFYKEIALVDKSFFNIDETGYEVTAFKTENDNILIRLFNAEGDDSLKNLTFGFPVSSIEEVDLNGNTITKKTIKKNSISLSMPRFGIKTLLIKKLTKNKI</sequence>